<dbReference type="EMBL" id="SOQX01000003">
    <property type="protein sequence ID" value="TDY01738.1"/>
    <property type="molecule type" value="Genomic_DNA"/>
</dbReference>
<dbReference type="Gene3D" id="2.70.70.10">
    <property type="entry name" value="Glucose Permease (Domain IIA)"/>
    <property type="match status" value="1"/>
</dbReference>
<feature type="domain" description="M23ase beta-sheet core" evidence="2">
    <location>
        <begin position="178"/>
        <end position="272"/>
    </location>
</feature>
<feature type="domain" description="Peptidase family M23 N-terminal" evidence="3">
    <location>
        <begin position="30"/>
        <end position="103"/>
    </location>
</feature>
<organism evidence="4 5">
    <name type="scientific">Thiohalophilus thiocyanatoxydans</name>
    <dbReference type="NCBI Taxonomy" id="381308"/>
    <lineage>
        <taxon>Bacteria</taxon>
        <taxon>Pseudomonadati</taxon>
        <taxon>Pseudomonadota</taxon>
        <taxon>Gammaproteobacteria</taxon>
        <taxon>Thiohalomonadales</taxon>
        <taxon>Thiohalophilaceae</taxon>
        <taxon>Thiohalophilus</taxon>
    </lineage>
</organism>
<dbReference type="InterPro" id="IPR016047">
    <property type="entry name" value="M23ase_b-sheet_dom"/>
</dbReference>
<keyword evidence="1" id="KW-0732">Signal</keyword>
<dbReference type="RefSeq" id="WP_134083179.1">
    <property type="nucleotide sequence ID" value="NZ_SOQX01000003.1"/>
</dbReference>
<dbReference type="PANTHER" id="PTHR21666">
    <property type="entry name" value="PEPTIDASE-RELATED"/>
    <property type="match status" value="1"/>
</dbReference>
<comment type="caution">
    <text evidence="4">The sequence shown here is derived from an EMBL/GenBank/DDBJ whole genome shotgun (WGS) entry which is preliminary data.</text>
</comment>
<dbReference type="Pfam" id="PF18421">
    <property type="entry name" value="Peptidase_M23_N"/>
    <property type="match status" value="1"/>
</dbReference>
<evidence type="ECO:0000259" key="3">
    <source>
        <dbReference type="Pfam" id="PF18421"/>
    </source>
</evidence>
<dbReference type="Proteomes" id="UP000294914">
    <property type="component" value="Unassembled WGS sequence"/>
</dbReference>
<evidence type="ECO:0000313" key="4">
    <source>
        <dbReference type="EMBL" id="TDY01738.1"/>
    </source>
</evidence>
<evidence type="ECO:0000313" key="5">
    <source>
        <dbReference type="Proteomes" id="UP000294914"/>
    </source>
</evidence>
<dbReference type="GO" id="GO:0004222">
    <property type="term" value="F:metalloendopeptidase activity"/>
    <property type="evidence" value="ECO:0007669"/>
    <property type="project" value="TreeGrafter"/>
</dbReference>
<sequence>MNKPGFFLRTLAVAVVFYSTLVSANTLPRHQAIPGGVAIITLNDVNEARPGVSYLKKKVMVRANDTHWEAIVGIPLSAQPGIHRLKVRNGQDNFHKEFRVVDKDYKTTHITISDESKVSLSEEDLQRHYREKKQITAAINSWSERDNVDASFITPVEGRFSSPFGLKRIYNNQERIRRHTGLDIAAPVGTPIIAPASGTVIRTGDYFFTGNTVFIDHGQGLITLYCHLDKIDVEENQHINQSQKLGEVGMTGRVSGPHLHWAVFLNRFKVDPELFMSQLEKTK</sequence>
<dbReference type="AlphaFoldDB" id="A0A4R8IMR5"/>
<gene>
    <name evidence="4" type="ORF">EDC23_1629</name>
</gene>
<reference evidence="4 5" key="1">
    <citation type="submission" date="2019-03" db="EMBL/GenBank/DDBJ databases">
        <title>Genomic Encyclopedia of Type Strains, Phase IV (KMG-IV): sequencing the most valuable type-strain genomes for metagenomic binning, comparative biology and taxonomic classification.</title>
        <authorList>
            <person name="Goeker M."/>
        </authorList>
    </citation>
    <scope>NUCLEOTIDE SEQUENCE [LARGE SCALE GENOMIC DNA]</scope>
    <source>
        <strain evidence="4 5">DSM 16326</strain>
    </source>
</reference>
<evidence type="ECO:0000259" key="2">
    <source>
        <dbReference type="Pfam" id="PF01551"/>
    </source>
</evidence>
<dbReference type="Gene3D" id="2.60.40.1590">
    <property type="entry name" value="Peptidoglycan hydrolase domains"/>
    <property type="match status" value="1"/>
</dbReference>
<dbReference type="FunFam" id="2.70.70.10:FF:000019">
    <property type="entry name" value="M23 family peptidase"/>
    <property type="match status" value="1"/>
</dbReference>
<dbReference type="SUPFAM" id="SSF51261">
    <property type="entry name" value="Duplicated hybrid motif"/>
    <property type="match status" value="1"/>
</dbReference>
<accession>A0A4R8IMR5</accession>
<dbReference type="Pfam" id="PF01551">
    <property type="entry name" value="Peptidase_M23"/>
    <property type="match status" value="1"/>
</dbReference>
<evidence type="ECO:0000256" key="1">
    <source>
        <dbReference type="SAM" id="SignalP"/>
    </source>
</evidence>
<keyword evidence="5" id="KW-1185">Reference proteome</keyword>
<dbReference type="OrthoDB" id="9805070at2"/>
<feature type="chain" id="PRO_5020985137" evidence="1">
    <location>
        <begin position="25"/>
        <end position="283"/>
    </location>
</feature>
<protein>
    <submittedName>
        <fullName evidence="4">Peptidase M23-like protein</fullName>
    </submittedName>
</protein>
<dbReference type="CDD" id="cd12797">
    <property type="entry name" value="M23_peptidase"/>
    <property type="match status" value="1"/>
</dbReference>
<dbReference type="InterPro" id="IPR011055">
    <property type="entry name" value="Dup_hybrid_motif"/>
</dbReference>
<dbReference type="PANTHER" id="PTHR21666:SF285">
    <property type="entry name" value="M23 FAMILY METALLOPEPTIDASE"/>
    <property type="match status" value="1"/>
</dbReference>
<dbReference type="InterPro" id="IPR040487">
    <property type="entry name" value="Peptidase_M23_N"/>
</dbReference>
<feature type="signal peptide" evidence="1">
    <location>
        <begin position="1"/>
        <end position="24"/>
    </location>
</feature>
<name>A0A4R8IMR5_9GAMM</name>
<proteinExistence type="predicted"/>
<dbReference type="InterPro" id="IPR050570">
    <property type="entry name" value="Cell_wall_metabolism_enzyme"/>
</dbReference>